<name>H2MAK9_ORYLA</name>
<evidence type="ECO:0000256" key="8">
    <source>
        <dbReference type="SAM" id="MobiDB-lite"/>
    </source>
</evidence>
<evidence type="ECO:0000256" key="5">
    <source>
        <dbReference type="ARBA" id="ARBA00037982"/>
    </source>
</evidence>
<dbReference type="Proteomes" id="UP000001038">
    <property type="component" value="Chromosome 15"/>
</dbReference>
<evidence type="ECO:0000256" key="4">
    <source>
        <dbReference type="ARBA" id="ARBA00022840"/>
    </source>
</evidence>
<evidence type="ECO:0000256" key="3">
    <source>
        <dbReference type="ARBA" id="ARBA00022777"/>
    </source>
</evidence>
<evidence type="ECO:0000259" key="9">
    <source>
        <dbReference type="PROSITE" id="PS50011"/>
    </source>
</evidence>
<keyword evidence="11" id="KW-1185">Reference proteome</keyword>
<reference evidence="10 11" key="1">
    <citation type="journal article" date="2007" name="Nature">
        <title>The medaka draft genome and insights into vertebrate genome evolution.</title>
        <authorList>
            <person name="Kasahara M."/>
            <person name="Naruse K."/>
            <person name="Sasaki S."/>
            <person name="Nakatani Y."/>
            <person name="Qu W."/>
            <person name="Ahsan B."/>
            <person name="Yamada T."/>
            <person name="Nagayasu Y."/>
            <person name="Doi K."/>
            <person name="Kasai Y."/>
            <person name="Jindo T."/>
            <person name="Kobayashi D."/>
            <person name="Shimada A."/>
            <person name="Toyoda A."/>
            <person name="Kuroki Y."/>
            <person name="Fujiyama A."/>
            <person name="Sasaki T."/>
            <person name="Shimizu A."/>
            <person name="Asakawa S."/>
            <person name="Shimizu N."/>
            <person name="Hashimoto S."/>
            <person name="Yang J."/>
            <person name="Lee Y."/>
            <person name="Matsushima K."/>
            <person name="Sugano S."/>
            <person name="Sakaizumi M."/>
            <person name="Narita T."/>
            <person name="Ohishi K."/>
            <person name="Haga S."/>
            <person name="Ohta F."/>
            <person name="Nomoto H."/>
            <person name="Nogata K."/>
            <person name="Morishita T."/>
            <person name="Endo T."/>
            <person name="Shin-I T."/>
            <person name="Takeda H."/>
            <person name="Morishita S."/>
            <person name="Kohara Y."/>
        </authorList>
    </citation>
    <scope>NUCLEOTIDE SEQUENCE [LARGE SCALE GENOMIC DNA]</scope>
    <source>
        <strain evidence="10 11">Hd-rR</strain>
    </source>
</reference>
<accession>H2MAK9</accession>
<keyword evidence="4 6" id="KW-0067">ATP-binding</keyword>
<proteinExistence type="inferred from homology"/>
<protein>
    <recommendedName>
        <fullName evidence="9">Protein kinase domain-containing protein</fullName>
    </recommendedName>
</protein>
<dbReference type="PROSITE" id="PS00108">
    <property type="entry name" value="PROTEIN_KINASE_ST"/>
    <property type="match status" value="1"/>
</dbReference>
<dbReference type="GO" id="GO:0004674">
    <property type="term" value="F:protein serine/threonine kinase activity"/>
    <property type="evidence" value="ECO:0007669"/>
    <property type="project" value="UniProtKB-KW"/>
</dbReference>
<dbReference type="Ensembl" id="ENSORLT00000015565.2">
    <property type="protein sequence ID" value="ENSORLP00000015564.2"/>
    <property type="gene ID" value="ENSORLG00000012432.2"/>
</dbReference>
<evidence type="ECO:0000313" key="11">
    <source>
        <dbReference type="Proteomes" id="UP000001038"/>
    </source>
</evidence>
<dbReference type="Bgee" id="ENSORLG00000012432">
    <property type="expression patterns" value="Expressed in pharyngeal gill and 14 other cell types or tissues"/>
</dbReference>
<dbReference type="InterPro" id="IPR000719">
    <property type="entry name" value="Prot_kinase_dom"/>
</dbReference>
<keyword evidence="2 6" id="KW-0547">Nucleotide-binding</keyword>
<dbReference type="HOGENOM" id="CLU_000288_63_23_1"/>
<dbReference type="GeneTree" id="ENSGT00940000163863"/>
<dbReference type="SMART" id="SM00220">
    <property type="entry name" value="S_TKc"/>
    <property type="match status" value="1"/>
</dbReference>
<evidence type="ECO:0000256" key="1">
    <source>
        <dbReference type="ARBA" id="ARBA00022679"/>
    </source>
</evidence>
<comment type="similarity">
    <text evidence="5">Belongs to the protein kinase superfamily. Ser/Thr protein kinase family. GCN2 subfamily.</text>
</comment>
<evidence type="ECO:0000256" key="7">
    <source>
        <dbReference type="RuleBase" id="RU000304"/>
    </source>
</evidence>
<dbReference type="InterPro" id="IPR017441">
    <property type="entry name" value="Protein_kinase_ATP_BS"/>
</dbReference>
<evidence type="ECO:0000256" key="2">
    <source>
        <dbReference type="ARBA" id="ARBA00022741"/>
    </source>
</evidence>
<dbReference type="SUPFAM" id="SSF56112">
    <property type="entry name" value="Protein kinase-like (PK-like)"/>
    <property type="match status" value="1"/>
</dbReference>
<keyword evidence="3" id="KW-0418">Kinase</keyword>
<feature type="binding site" evidence="6">
    <location>
        <position position="71"/>
    </location>
    <ligand>
        <name>ATP</name>
        <dbReference type="ChEBI" id="CHEBI:30616"/>
    </ligand>
</feature>
<dbReference type="PANTHER" id="PTHR11042">
    <property type="entry name" value="EUKARYOTIC TRANSLATION INITIATION FACTOR 2-ALPHA KINASE EIF2-ALPHA KINASE -RELATED"/>
    <property type="match status" value="1"/>
</dbReference>
<dbReference type="AlphaFoldDB" id="H2MAK9"/>
<dbReference type="InterPro" id="IPR008271">
    <property type="entry name" value="Ser/Thr_kinase_AS"/>
</dbReference>
<dbReference type="PANTHER" id="PTHR11042:SF166">
    <property type="entry name" value="EUKARYOTIC TRANSLATION INITIATION FACTOR 2-ALPHA KINASE 3"/>
    <property type="match status" value="1"/>
</dbReference>
<dbReference type="InterPro" id="IPR011009">
    <property type="entry name" value="Kinase-like_dom_sf"/>
</dbReference>
<dbReference type="PROSITE" id="PS00107">
    <property type="entry name" value="PROTEIN_KINASE_ATP"/>
    <property type="match status" value="1"/>
</dbReference>
<evidence type="ECO:0000256" key="6">
    <source>
        <dbReference type="PROSITE-ProRule" id="PRU10141"/>
    </source>
</evidence>
<dbReference type="PROSITE" id="PS50011">
    <property type="entry name" value="PROTEIN_KINASE_DOM"/>
    <property type="match status" value="1"/>
</dbReference>
<feature type="compositionally biased region" description="Basic residues" evidence="8">
    <location>
        <begin position="14"/>
        <end position="26"/>
    </location>
</feature>
<keyword evidence="1" id="KW-0808">Transferase</keyword>
<feature type="domain" description="Protein kinase" evidence="9">
    <location>
        <begin position="42"/>
        <end position="288"/>
    </location>
</feature>
<dbReference type="Gene3D" id="3.30.200.20">
    <property type="entry name" value="Phosphorylase Kinase, domain 1"/>
    <property type="match status" value="1"/>
</dbReference>
<dbReference type="GO" id="GO:0005524">
    <property type="term" value="F:ATP binding"/>
    <property type="evidence" value="ECO:0007669"/>
    <property type="project" value="UniProtKB-UniRule"/>
</dbReference>
<gene>
    <name evidence="10" type="primary">LOC100144382</name>
</gene>
<dbReference type="Pfam" id="PF00069">
    <property type="entry name" value="Pkinase"/>
    <property type="match status" value="1"/>
</dbReference>
<reference evidence="10" key="2">
    <citation type="submission" date="2025-08" db="UniProtKB">
        <authorList>
            <consortium name="Ensembl"/>
        </authorList>
    </citation>
    <scope>IDENTIFICATION</scope>
    <source>
        <strain evidence="10">Hd-rR</strain>
    </source>
</reference>
<feature type="region of interest" description="Disordered" evidence="8">
    <location>
        <begin position="1"/>
        <end position="28"/>
    </location>
</feature>
<feature type="compositionally biased region" description="Polar residues" evidence="8">
    <location>
        <begin position="1"/>
        <end position="13"/>
    </location>
</feature>
<keyword evidence="7" id="KW-0723">Serine/threonine-protein kinase</keyword>
<dbReference type="InterPro" id="IPR050339">
    <property type="entry name" value="CC_SR_Kinase"/>
</dbReference>
<reference evidence="10" key="3">
    <citation type="submission" date="2025-09" db="UniProtKB">
        <authorList>
            <consortium name="Ensembl"/>
        </authorList>
    </citation>
    <scope>IDENTIFICATION</scope>
    <source>
        <strain evidence="10">Hd-rR</strain>
    </source>
</reference>
<organism evidence="10 11">
    <name type="scientific">Oryzias latipes</name>
    <name type="common">Japanese rice fish</name>
    <name type="synonym">Japanese killifish</name>
    <dbReference type="NCBI Taxonomy" id="8090"/>
    <lineage>
        <taxon>Eukaryota</taxon>
        <taxon>Metazoa</taxon>
        <taxon>Chordata</taxon>
        <taxon>Craniata</taxon>
        <taxon>Vertebrata</taxon>
        <taxon>Euteleostomi</taxon>
        <taxon>Actinopterygii</taxon>
        <taxon>Neopterygii</taxon>
        <taxon>Teleostei</taxon>
        <taxon>Neoteleostei</taxon>
        <taxon>Acanthomorphata</taxon>
        <taxon>Ovalentaria</taxon>
        <taxon>Atherinomorphae</taxon>
        <taxon>Beloniformes</taxon>
        <taxon>Adrianichthyidae</taxon>
        <taxon>Oryziinae</taxon>
        <taxon>Oryzias</taxon>
    </lineage>
</organism>
<sequence>SSTDSLRESSSMGHRTRTVSGKPRRMPSRERWNHLCRFEREYDILGRIGKGGFGRVYKVRNRLINREYAVKIVSGTEKAKQEASTLAKLQHDNIVLSSSWMKNSSSILCEEFLYIQMELCRSETLKDWIKDKNRKDLQAYQRRGESLPIALQIISGVEYIHSNGLIHRDLKPANIMFGMDNKVKIGDFGLVTTEAVDDEKRMARSKTGTKVYMAPEQTSGNYGQKVDMFALGLIFFELLWKLWTGHERVQVSRLKHERRQLLNLQQGGRFYKCFHKSPAHVCECRICG</sequence>
<evidence type="ECO:0000313" key="10">
    <source>
        <dbReference type="Ensembl" id="ENSORLP00000015564.2"/>
    </source>
</evidence>
<dbReference type="Gene3D" id="1.10.510.10">
    <property type="entry name" value="Transferase(Phosphotransferase) domain 1"/>
    <property type="match status" value="1"/>
</dbReference>